<proteinExistence type="predicted"/>
<dbReference type="OrthoDB" id="1891078at2"/>
<protein>
    <recommendedName>
        <fullName evidence="5">Elongation factor G-binding protein</fullName>
    </recommendedName>
</protein>
<dbReference type="Gene3D" id="1.20.1280.250">
    <property type="match status" value="1"/>
</dbReference>
<reference evidence="3 4" key="1">
    <citation type="submission" date="2017-07" db="EMBL/GenBank/DDBJ databases">
        <title>Tetzosporium hominis gen.nov. sp.nov.</title>
        <authorList>
            <person name="Tetz G."/>
            <person name="Tetz V."/>
        </authorList>
    </citation>
    <scope>NUCLEOTIDE SEQUENCE [LARGE SCALE GENOMIC DNA]</scope>
    <source>
        <strain evidence="3 4">VT-49</strain>
    </source>
</reference>
<sequence>MNREITWEIRYNRVRKGDYPMEFLTVANYRLLTKQTTKLLNALTTSKDKDVIGAVKGLIETELRTALPESQETQSIVDQVNEITDRTHADLFLHAVKAYVIPFHAPEAEDLKRLFKKEKRLQIPPLTSYDWKEVSYFSWKDSGTHRQYFVLEQDGKWQTLQGVTKTDTVKGVCRICRQHTLVNLFTATVKGKTEDAFTSYSHYICEDPAVCNTNLDNYEQITTFVEENRKQK</sequence>
<dbReference type="InterPro" id="IPR038344">
    <property type="entry name" value="EF-G_N_sf"/>
</dbReference>
<dbReference type="InterPro" id="IPR032330">
    <property type="entry name" value="EF-G-binding_C"/>
</dbReference>
<gene>
    <name evidence="3" type="ORF">CF394_08745</name>
</gene>
<comment type="caution">
    <text evidence="3">The sequence shown here is derived from an EMBL/GenBank/DDBJ whole genome shotgun (WGS) entry which is preliminary data.</text>
</comment>
<evidence type="ECO:0000259" key="1">
    <source>
        <dbReference type="Pfam" id="PF07299"/>
    </source>
</evidence>
<dbReference type="Pfam" id="PF16571">
    <property type="entry name" value="FBP_C"/>
    <property type="match status" value="1"/>
</dbReference>
<evidence type="ECO:0000313" key="3">
    <source>
        <dbReference type="EMBL" id="OZS77832.1"/>
    </source>
</evidence>
<evidence type="ECO:0000259" key="2">
    <source>
        <dbReference type="Pfam" id="PF16571"/>
    </source>
</evidence>
<organism evidence="3 4">
    <name type="scientific">Tetzosporium hominis</name>
    <dbReference type="NCBI Taxonomy" id="2020506"/>
    <lineage>
        <taxon>Bacteria</taxon>
        <taxon>Bacillati</taxon>
        <taxon>Bacillota</taxon>
        <taxon>Bacilli</taxon>
        <taxon>Bacillales</taxon>
        <taxon>Caryophanaceae</taxon>
        <taxon>Tetzosporium</taxon>
    </lineage>
</organism>
<evidence type="ECO:0000313" key="4">
    <source>
        <dbReference type="Proteomes" id="UP000217065"/>
    </source>
</evidence>
<dbReference type="EMBL" id="NOKQ01000217">
    <property type="protein sequence ID" value="OZS77832.1"/>
    <property type="molecule type" value="Genomic_DNA"/>
</dbReference>
<name>A0A264W2M4_9BACL</name>
<dbReference type="InterPro" id="IPR010841">
    <property type="entry name" value="EF-G-binding_N"/>
</dbReference>
<dbReference type="CDD" id="cd16342">
    <property type="entry name" value="FusC_FusB"/>
    <property type="match status" value="1"/>
</dbReference>
<dbReference type="Pfam" id="PF07299">
    <property type="entry name" value="EF-G-binding_N"/>
    <property type="match status" value="1"/>
</dbReference>
<dbReference type="Proteomes" id="UP000217065">
    <property type="component" value="Unassembled WGS sequence"/>
</dbReference>
<feature type="domain" description="Elongation factor G-binding protein N-terminal" evidence="1">
    <location>
        <begin position="23"/>
        <end position="103"/>
    </location>
</feature>
<keyword evidence="4" id="KW-1185">Reference proteome</keyword>
<dbReference type="AlphaFoldDB" id="A0A264W2M4"/>
<accession>A0A264W2M4</accession>
<evidence type="ECO:0008006" key="5">
    <source>
        <dbReference type="Google" id="ProtNLM"/>
    </source>
</evidence>
<feature type="domain" description="Elongation factor G-binding protein C-terminal treble-clef zinc-finger" evidence="2">
    <location>
        <begin position="117"/>
        <end position="219"/>
    </location>
</feature>